<name>A0A0U2YWS6_9BACL</name>
<dbReference type="SUPFAM" id="SSF54631">
    <property type="entry name" value="CBS-domain pair"/>
    <property type="match status" value="1"/>
</dbReference>
<dbReference type="InterPro" id="IPR046342">
    <property type="entry name" value="CBS_dom_sf"/>
</dbReference>
<feature type="domain" description="CBS" evidence="3">
    <location>
        <begin position="71"/>
        <end position="127"/>
    </location>
</feature>
<organism evidence="4 5">
    <name type="scientific">Planococcus rifietoensis</name>
    <dbReference type="NCBI Taxonomy" id="200991"/>
    <lineage>
        <taxon>Bacteria</taxon>
        <taxon>Bacillati</taxon>
        <taxon>Bacillota</taxon>
        <taxon>Bacilli</taxon>
        <taxon>Bacillales</taxon>
        <taxon>Caryophanaceae</taxon>
        <taxon>Planococcus</taxon>
    </lineage>
</organism>
<evidence type="ECO:0000259" key="3">
    <source>
        <dbReference type="PROSITE" id="PS51371"/>
    </source>
</evidence>
<dbReference type="Pfam" id="PF00571">
    <property type="entry name" value="CBS"/>
    <property type="match status" value="2"/>
</dbReference>
<evidence type="ECO:0000313" key="5">
    <source>
        <dbReference type="Proteomes" id="UP000067683"/>
    </source>
</evidence>
<dbReference type="CDD" id="cd04622">
    <property type="entry name" value="CBS_pair_HRP1_like"/>
    <property type="match status" value="1"/>
</dbReference>
<evidence type="ECO:0000256" key="1">
    <source>
        <dbReference type="ARBA" id="ARBA00023122"/>
    </source>
</evidence>
<dbReference type="PANTHER" id="PTHR43080:SF2">
    <property type="entry name" value="CBS DOMAIN-CONTAINING PROTEIN"/>
    <property type="match status" value="1"/>
</dbReference>
<feature type="domain" description="CBS" evidence="3">
    <location>
        <begin position="7"/>
        <end position="65"/>
    </location>
</feature>
<dbReference type="PROSITE" id="PS51371">
    <property type="entry name" value="CBS"/>
    <property type="match status" value="2"/>
</dbReference>
<accession>A0A0U2YWS6</accession>
<gene>
    <name evidence="4" type="ORF">AUC31_12775</name>
</gene>
<dbReference type="InterPro" id="IPR000644">
    <property type="entry name" value="CBS_dom"/>
</dbReference>
<dbReference type="EMBL" id="CP013659">
    <property type="protein sequence ID" value="ALS76014.1"/>
    <property type="molecule type" value="Genomic_DNA"/>
</dbReference>
<evidence type="ECO:0000313" key="4">
    <source>
        <dbReference type="EMBL" id="ALS76014.1"/>
    </source>
</evidence>
<sequence length="141" mass="15371">MKIAEIMTTDVETCPPTVTIQDIAAKMREINVGSIPICEEGRIVGIVTDRDIVLRGIAEELGADALISEIFSETLITGTEEMLVEEAASLMARHQIRRLPIVRQEQVIGIVSLGDIAVRGKAPREAEAALEKVSEPAKPRR</sequence>
<dbReference type="PANTHER" id="PTHR43080">
    <property type="entry name" value="CBS DOMAIN-CONTAINING PROTEIN CBSX3, MITOCHONDRIAL"/>
    <property type="match status" value="1"/>
</dbReference>
<dbReference type="Proteomes" id="UP000067683">
    <property type="component" value="Chromosome"/>
</dbReference>
<proteinExistence type="predicted"/>
<dbReference type="KEGG" id="prt:AUC31_12775"/>
<dbReference type="RefSeq" id="WP_058382717.1">
    <property type="nucleotide sequence ID" value="NZ_CP013659.2"/>
</dbReference>
<reference evidence="4" key="1">
    <citation type="submission" date="2016-01" db="EMBL/GenBank/DDBJ databases">
        <title>Complete genome of Planococcus rifietoensis type strain M8.</title>
        <authorList>
            <person name="See-Too W.S."/>
        </authorList>
    </citation>
    <scope>NUCLEOTIDE SEQUENCE [LARGE SCALE GENOMIC DNA]</scope>
    <source>
        <strain evidence="4">M8</strain>
    </source>
</reference>
<keyword evidence="5" id="KW-1185">Reference proteome</keyword>
<dbReference type="InterPro" id="IPR051257">
    <property type="entry name" value="Diverse_CBS-Domain"/>
</dbReference>
<protein>
    <recommendedName>
        <fullName evidence="3">CBS domain-containing protein</fullName>
    </recommendedName>
</protein>
<dbReference type="SMART" id="SM00116">
    <property type="entry name" value="CBS"/>
    <property type="match status" value="2"/>
</dbReference>
<dbReference type="OrthoDB" id="9802114at2"/>
<keyword evidence="1 2" id="KW-0129">CBS domain</keyword>
<dbReference type="AlphaFoldDB" id="A0A0U2YWS6"/>
<dbReference type="Gene3D" id="3.10.580.10">
    <property type="entry name" value="CBS-domain"/>
    <property type="match status" value="1"/>
</dbReference>
<evidence type="ECO:0000256" key="2">
    <source>
        <dbReference type="PROSITE-ProRule" id="PRU00703"/>
    </source>
</evidence>
<dbReference type="STRING" id="200991.AUC31_12775"/>